<protein>
    <submittedName>
        <fullName evidence="2">Uncharacterized protein</fullName>
    </submittedName>
</protein>
<comment type="caution">
    <text evidence="2">The sequence shown here is derived from an EMBL/GenBank/DDBJ whole genome shotgun (WGS) entry which is preliminary data.</text>
</comment>
<evidence type="ECO:0000313" key="2">
    <source>
        <dbReference type="EMBL" id="KJK52893.1"/>
    </source>
</evidence>
<gene>
    <name evidence="2" type="ORF">UK23_02770</name>
</gene>
<dbReference type="AlphaFoldDB" id="A0A0F0HGN7"/>
<proteinExistence type="predicted"/>
<feature type="transmembrane region" description="Helical" evidence="1">
    <location>
        <begin position="55"/>
        <end position="75"/>
    </location>
</feature>
<reference evidence="2 3" key="1">
    <citation type="submission" date="2015-02" db="EMBL/GenBank/DDBJ databases">
        <authorList>
            <person name="Ju K.-S."/>
            <person name="Doroghazi J.R."/>
            <person name="Metcalf W."/>
        </authorList>
    </citation>
    <scope>NUCLEOTIDE SEQUENCE [LARGE SCALE GENOMIC DNA]</scope>
    <source>
        <strain evidence="2 3">NRRL B-16140</strain>
    </source>
</reference>
<evidence type="ECO:0000256" key="1">
    <source>
        <dbReference type="SAM" id="Phobius"/>
    </source>
</evidence>
<keyword evidence="1" id="KW-0472">Membrane</keyword>
<dbReference type="PATRIC" id="fig|68170.10.peg.3731"/>
<dbReference type="Proteomes" id="UP000033393">
    <property type="component" value="Unassembled WGS sequence"/>
</dbReference>
<keyword evidence="1" id="KW-0812">Transmembrane</keyword>
<evidence type="ECO:0000313" key="3">
    <source>
        <dbReference type="Proteomes" id="UP000033393"/>
    </source>
</evidence>
<organism evidence="2 3">
    <name type="scientific">Lentzea aerocolonigenes</name>
    <name type="common">Lechevalieria aerocolonigenes</name>
    <name type="synonym">Saccharothrix aerocolonigenes</name>
    <dbReference type="NCBI Taxonomy" id="68170"/>
    <lineage>
        <taxon>Bacteria</taxon>
        <taxon>Bacillati</taxon>
        <taxon>Actinomycetota</taxon>
        <taxon>Actinomycetes</taxon>
        <taxon>Pseudonocardiales</taxon>
        <taxon>Pseudonocardiaceae</taxon>
        <taxon>Lentzea</taxon>
    </lineage>
</organism>
<name>A0A0F0HGN7_LENAE</name>
<sequence>MGDHDREAARRAVREARLEAQRPWWQKRVTGWLFSLPSRFWRSLRWWGAELGEVLVWWIALALLFGVGLLGWWAWRTVF</sequence>
<dbReference type="OrthoDB" id="9974589at2"/>
<keyword evidence="1" id="KW-1133">Transmembrane helix</keyword>
<keyword evidence="3" id="KW-1185">Reference proteome</keyword>
<dbReference type="EMBL" id="JYJG01000007">
    <property type="protein sequence ID" value="KJK52893.1"/>
    <property type="molecule type" value="Genomic_DNA"/>
</dbReference>
<dbReference type="RefSeq" id="WP_045309737.1">
    <property type="nucleotide sequence ID" value="NZ_JYJG01000007.1"/>
</dbReference>
<accession>A0A0F0HGN7</accession>